<sequence length="243" mass="27098">MWHTASGKNHGLRAEMSIWGSPNQQYSQESRAAIQVYCEDGGHYSLIQAGFHVSPSLYHNRDVRFFTYATLSKDTISAGCYNLHCAGFVPAKGAALMPGQAVAPSSIYDEADHYVRLSLNEDPNSGDWVLYRHDLDKPSFLGNFSREFCPTRSRIQALTGFVNYLNTTTGMGSGHFPDKDVKRSAYFKHVKMYDSKGHAWDPHTTRVFDVVDRADCYNATGLLVDFNNKGYTFYYGGPSGCVG</sequence>
<reference evidence="1" key="2">
    <citation type="submission" date="2025-09" db="UniProtKB">
        <authorList>
            <consortium name="EnsemblPlants"/>
        </authorList>
    </citation>
    <scope>IDENTIFICATION</scope>
</reference>
<name>A0ACD5Z9W3_AVESA</name>
<keyword evidence="2" id="KW-1185">Reference proteome</keyword>
<reference evidence="1" key="1">
    <citation type="submission" date="2021-05" db="EMBL/GenBank/DDBJ databases">
        <authorList>
            <person name="Scholz U."/>
            <person name="Mascher M."/>
            <person name="Fiebig A."/>
        </authorList>
    </citation>
    <scope>NUCLEOTIDE SEQUENCE [LARGE SCALE GENOMIC DNA]</scope>
</reference>
<dbReference type="Proteomes" id="UP001732700">
    <property type="component" value="Chromosome 6C"/>
</dbReference>
<evidence type="ECO:0000313" key="1">
    <source>
        <dbReference type="EnsemblPlants" id="AVESA.00010b.r2.6CG1130980.1.CDS"/>
    </source>
</evidence>
<protein>
    <submittedName>
        <fullName evidence="1">Uncharacterized protein</fullName>
    </submittedName>
</protein>
<organism evidence="1 2">
    <name type="scientific">Avena sativa</name>
    <name type="common">Oat</name>
    <dbReference type="NCBI Taxonomy" id="4498"/>
    <lineage>
        <taxon>Eukaryota</taxon>
        <taxon>Viridiplantae</taxon>
        <taxon>Streptophyta</taxon>
        <taxon>Embryophyta</taxon>
        <taxon>Tracheophyta</taxon>
        <taxon>Spermatophyta</taxon>
        <taxon>Magnoliopsida</taxon>
        <taxon>Liliopsida</taxon>
        <taxon>Poales</taxon>
        <taxon>Poaceae</taxon>
        <taxon>BOP clade</taxon>
        <taxon>Pooideae</taxon>
        <taxon>Poodae</taxon>
        <taxon>Poeae</taxon>
        <taxon>Poeae Chloroplast Group 1 (Aveneae type)</taxon>
        <taxon>Aveninae</taxon>
        <taxon>Avena</taxon>
    </lineage>
</organism>
<proteinExistence type="predicted"/>
<evidence type="ECO:0000313" key="2">
    <source>
        <dbReference type="Proteomes" id="UP001732700"/>
    </source>
</evidence>
<accession>A0ACD5Z9W3</accession>
<dbReference type="EnsemblPlants" id="AVESA.00010b.r2.6CG1130980.1">
    <property type="protein sequence ID" value="AVESA.00010b.r2.6CG1130980.1.CDS"/>
    <property type="gene ID" value="AVESA.00010b.r2.6CG1130980"/>
</dbReference>